<dbReference type="Pfam" id="PF01368">
    <property type="entry name" value="DHH"/>
    <property type="match status" value="1"/>
</dbReference>
<dbReference type="Gene3D" id="3.10.310.20">
    <property type="entry name" value="DHHA2 domain"/>
    <property type="match status" value="1"/>
</dbReference>
<comment type="cofactor">
    <cofactor evidence="1">
        <name>Mn(2+)</name>
        <dbReference type="ChEBI" id="CHEBI:29035"/>
    </cofactor>
</comment>
<evidence type="ECO:0000256" key="1">
    <source>
        <dbReference type="ARBA" id="ARBA00001936"/>
    </source>
</evidence>
<accession>A0A9P7UVC7</accession>
<dbReference type="GO" id="GO:0005737">
    <property type="term" value="C:cytoplasm"/>
    <property type="evidence" value="ECO:0007669"/>
    <property type="project" value="InterPro"/>
</dbReference>
<sequence length="494" mass="54015">MSNTKLCRILAEFLASSKRSYLSAIRSASEASKNKWTVVMGNESGDLDTIACAIAYAYHQTHHLRKPTIPLIRTHPSDLKLRAENIYALALAGVDDPETQLLLLSDIPKDKWSQREFSLVDHNKLGSEFNSSGTDGKESRVVAVIDHHEDEGLYTDTAEPRLVSPTGSCASHVVAYILHNSPPDCDISTSIPPEISTLLLSAILIDTSMKPVYGGGKATELDLHVAALLAPHAIFPDEISDSDIALMTTALSEVKQVTSALLPLSTSQSPSPSPTSEIILQSLRASSPIRALLDNLVSKKLDVSHLNVPELLRRDYKEYDHTVAISSDDKGEKVQIKVGLSTVPVRLAKWAGTSASEEGNIDLLLQDGATYMKERGLSVLGVLTTFRKEKRKNGAKGKKAREMAWLIRTDLPSSSAVNVLAQRIFTGLEANDELSVKPHKQFKQFTKPSSKSHSDDTSLHARHNGLIVRVYKQRNANATRKATAPILRQILEDA</sequence>
<organism evidence="6 7">
    <name type="scientific">Marasmius oreades</name>
    <name type="common">fairy-ring Marasmius</name>
    <dbReference type="NCBI Taxonomy" id="181124"/>
    <lineage>
        <taxon>Eukaryota</taxon>
        <taxon>Fungi</taxon>
        <taxon>Dikarya</taxon>
        <taxon>Basidiomycota</taxon>
        <taxon>Agaricomycotina</taxon>
        <taxon>Agaricomycetes</taxon>
        <taxon>Agaricomycetidae</taxon>
        <taxon>Agaricales</taxon>
        <taxon>Marasmiineae</taxon>
        <taxon>Marasmiaceae</taxon>
        <taxon>Marasmius</taxon>
    </lineage>
</organism>
<evidence type="ECO:0000313" key="6">
    <source>
        <dbReference type="EMBL" id="KAG7095807.1"/>
    </source>
</evidence>
<proteinExistence type="predicted"/>
<evidence type="ECO:0000313" key="7">
    <source>
        <dbReference type="Proteomes" id="UP001049176"/>
    </source>
</evidence>
<dbReference type="InterPro" id="IPR004097">
    <property type="entry name" value="DHHA2"/>
</dbReference>
<dbReference type="GO" id="GO:0004309">
    <property type="term" value="F:exopolyphosphatase activity"/>
    <property type="evidence" value="ECO:0007669"/>
    <property type="project" value="TreeGrafter"/>
</dbReference>
<evidence type="ECO:0000256" key="4">
    <source>
        <dbReference type="ARBA" id="ARBA00023211"/>
    </source>
</evidence>
<dbReference type="OrthoDB" id="374045at2759"/>
<dbReference type="SUPFAM" id="SSF64182">
    <property type="entry name" value="DHH phosphoesterases"/>
    <property type="match status" value="1"/>
</dbReference>
<dbReference type="GeneID" id="66075583"/>
<dbReference type="Proteomes" id="UP001049176">
    <property type="component" value="Chromosome 3"/>
</dbReference>
<dbReference type="Gene3D" id="3.90.1640.10">
    <property type="entry name" value="inorganic pyrophosphatase (n-terminal core)"/>
    <property type="match status" value="1"/>
</dbReference>
<gene>
    <name evidence="6" type="ORF">E1B28_006507</name>
</gene>
<dbReference type="KEGG" id="more:E1B28_006507"/>
<keyword evidence="7" id="KW-1185">Reference proteome</keyword>
<dbReference type="InterPro" id="IPR038222">
    <property type="entry name" value="DHHA2_dom_sf"/>
</dbReference>
<dbReference type="SMART" id="SM01131">
    <property type="entry name" value="DHHA2"/>
    <property type="match status" value="1"/>
</dbReference>
<dbReference type="InterPro" id="IPR001667">
    <property type="entry name" value="DDH_dom"/>
</dbReference>
<dbReference type="EMBL" id="CM032183">
    <property type="protein sequence ID" value="KAG7095807.1"/>
    <property type="molecule type" value="Genomic_DNA"/>
</dbReference>
<dbReference type="RefSeq" id="XP_043012277.1">
    <property type="nucleotide sequence ID" value="XM_043151184.1"/>
</dbReference>
<reference evidence="6" key="1">
    <citation type="journal article" date="2021" name="Genome Biol. Evol.">
        <title>The assembled and annotated genome of the fairy-ring fungus Marasmius oreades.</title>
        <authorList>
            <person name="Hiltunen M."/>
            <person name="Ament-Velasquez S.L."/>
            <person name="Johannesson H."/>
        </authorList>
    </citation>
    <scope>NUCLEOTIDE SEQUENCE</scope>
    <source>
        <strain evidence="6">03SP1</strain>
    </source>
</reference>
<keyword evidence="2" id="KW-0479">Metal-binding</keyword>
<evidence type="ECO:0000256" key="2">
    <source>
        <dbReference type="ARBA" id="ARBA00022723"/>
    </source>
</evidence>
<dbReference type="GO" id="GO:0046872">
    <property type="term" value="F:metal ion binding"/>
    <property type="evidence" value="ECO:0007669"/>
    <property type="project" value="UniProtKB-KW"/>
</dbReference>
<dbReference type="Pfam" id="PF02833">
    <property type="entry name" value="DHHA2"/>
    <property type="match status" value="1"/>
</dbReference>
<dbReference type="InterPro" id="IPR038763">
    <property type="entry name" value="DHH_sf"/>
</dbReference>
<feature type="domain" description="DHHA2" evidence="5">
    <location>
        <begin position="293"/>
        <end position="491"/>
    </location>
</feature>
<protein>
    <recommendedName>
        <fullName evidence="5">DHHA2 domain-containing protein</fullName>
    </recommendedName>
</protein>
<evidence type="ECO:0000256" key="3">
    <source>
        <dbReference type="ARBA" id="ARBA00022801"/>
    </source>
</evidence>
<evidence type="ECO:0000259" key="5">
    <source>
        <dbReference type="SMART" id="SM01131"/>
    </source>
</evidence>
<name>A0A9P7UVC7_9AGAR</name>
<keyword evidence="3" id="KW-0378">Hydrolase</keyword>
<comment type="caution">
    <text evidence="6">The sequence shown here is derived from an EMBL/GenBank/DDBJ whole genome shotgun (WGS) entry which is preliminary data.</text>
</comment>
<dbReference type="PANTHER" id="PTHR12112">
    <property type="entry name" value="BNIP - RELATED"/>
    <property type="match status" value="1"/>
</dbReference>
<dbReference type="PANTHER" id="PTHR12112:SF39">
    <property type="entry name" value="EG:152A3.5 PROTEIN (FBGN0003116_PN PROTEIN)"/>
    <property type="match status" value="1"/>
</dbReference>
<dbReference type="AlphaFoldDB" id="A0A9P7UVC7"/>
<keyword evidence="4" id="KW-0464">Manganese</keyword>